<evidence type="ECO:0000256" key="20">
    <source>
        <dbReference type="ARBA" id="ARBA00045078"/>
    </source>
</evidence>
<name>A0ABY6K1Z5_9ARAC</name>
<evidence type="ECO:0000256" key="14">
    <source>
        <dbReference type="ARBA" id="ARBA00022989"/>
    </source>
</evidence>
<evidence type="ECO:0000256" key="10">
    <source>
        <dbReference type="ARBA" id="ARBA00022692"/>
    </source>
</evidence>
<keyword evidence="12" id="KW-0256">Endoplasmic reticulum</keyword>
<protein>
    <recommendedName>
        <fullName evidence="7">UDP-N-acetylglucosamine--dolichyl-phosphate N-acetylglucosaminephosphotransferase</fullName>
        <ecNumber evidence="6">2.7.8.15</ecNumber>
    </recommendedName>
    <alternativeName>
        <fullName evidence="17">GlcNAc-1-P transferase</fullName>
    </alternativeName>
    <alternativeName>
        <fullName evidence="18">N-acetylglucosamine-1-phosphate transferase</fullName>
    </alternativeName>
</protein>
<comment type="catalytic activity">
    <reaction evidence="20">
        <text>a di-trans,poly-cis-dolichyl phosphate + UDP-N-acetyl-alpha-D-glucosamine = an N-acetyl-alpha-D-glucosaminyl-diphospho-di-trans,poly-cis-dolichol + UMP</text>
        <dbReference type="Rhea" id="RHEA:13289"/>
        <dbReference type="Rhea" id="RHEA-COMP:19498"/>
        <dbReference type="Rhea" id="RHEA-COMP:19507"/>
        <dbReference type="ChEBI" id="CHEBI:57683"/>
        <dbReference type="ChEBI" id="CHEBI:57705"/>
        <dbReference type="ChEBI" id="CHEBI:57865"/>
        <dbReference type="ChEBI" id="CHEBI:58427"/>
        <dbReference type="EC" id="2.7.8.15"/>
    </reaction>
    <physiologicalReaction direction="left-to-right" evidence="20">
        <dbReference type="Rhea" id="RHEA:13290"/>
    </physiologicalReaction>
</comment>
<dbReference type="Proteomes" id="UP001235939">
    <property type="component" value="Chromosome 02"/>
</dbReference>
<keyword evidence="16" id="KW-0325">Glycoprotein</keyword>
<evidence type="ECO:0000313" key="24">
    <source>
        <dbReference type="Proteomes" id="UP001235939"/>
    </source>
</evidence>
<feature type="transmembrane region" description="Helical" evidence="21">
    <location>
        <begin position="88"/>
        <end position="107"/>
    </location>
</feature>
<gene>
    <name evidence="23" type="ORF">LAZ67_2002406</name>
</gene>
<dbReference type="PANTHER" id="PTHR10571:SF0">
    <property type="entry name" value="UDP-N-ACETYLGLUCOSAMINE--DOLICHYL-PHOSPHATE N-ACETYLGLUCOSAMINEPHOSPHOTRANSFERASE"/>
    <property type="match status" value="1"/>
</dbReference>
<keyword evidence="24" id="KW-1185">Reference proteome</keyword>
<dbReference type="PANTHER" id="PTHR10571">
    <property type="entry name" value="UDP-N-ACETYLGLUCOSAMINE--DOLICHYL-PHOSPHATE N-ACETYLGLUCOSAMINEPHOSPHOTRANSFERASE"/>
    <property type="match status" value="1"/>
</dbReference>
<organism evidence="23 24">
    <name type="scientific">Cordylochernes scorpioides</name>
    <dbReference type="NCBI Taxonomy" id="51811"/>
    <lineage>
        <taxon>Eukaryota</taxon>
        <taxon>Metazoa</taxon>
        <taxon>Ecdysozoa</taxon>
        <taxon>Arthropoda</taxon>
        <taxon>Chelicerata</taxon>
        <taxon>Arachnida</taxon>
        <taxon>Pseudoscorpiones</taxon>
        <taxon>Cheliferoidea</taxon>
        <taxon>Chernetidae</taxon>
        <taxon>Cordylochernes</taxon>
    </lineage>
</organism>
<dbReference type="InterPro" id="IPR033895">
    <property type="entry name" value="GPT"/>
</dbReference>
<evidence type="ECO:0000256" key="6">
    <source>
        <dbReference type="ARBA" id="ARBA00013225"/>
    </source>
</evidence>
<keyword evidence="8" id="KW-0328">Glycosyltransferase</keyword>
<reference evidence="23 24" key="1">
    <citation type="submission" date="2022-01" db="EMBL/GenBank/DDBJ databases">
        <title>A chromosomal length assembly of Cordylochernes scorpioides.</title>
        <authorList>
            <person name="Zeh D."/>
            <person name="Zeh J."/>
        </authorList>
    </citation>
    <scope>NUCLEOTIDE SEQUENCE [LARGE SCALE GENOMIC DNA]</scope>
    <source>
        <strain evidence="23">IN4F17</strain>
        <tissue evidence="23">Whole Body</tissue>
    </source>
</reference>
<feature type="domain" description="DPAGT1 insertion" evidence="22">
    <location>
        <begin position="312"/>
        <end position="353"/>
    </location>
</feature>
<keyword evidence="9" id="KW-0808">Transferase</keyword>
<evidence type="ECO:0000256" key="18">
    <source>
        <dbReference type="ARBA" id="ARBA00033238"/>
    </source>
</evidence>
<dbReference type="Pfam" id="PF21383">
    <property type="entry name" value="DPAGT1_ins"/>
    <property type="match status" value="1"/>
</dbReference>
<feature type="transmembrane region" description="Helical" evidence="21">
    <location>
        <begin position="246"/>
        <end position="264"/>
    </location>
</feature>
<feature type="transmembrane region" description="Helical" evidence="21">
    <location>
        <begin position="270"/>
        <end position="290"/>
    </location>
</feature>
<evidence type="ECO:0000259" key="22">
    <source>
        <dbReference type="Pfam" id="PF21383"/>
    </source>
</evidence>
<comment type="cofactor">
    <cofactor evidence="1">
        <name>Mg(2+)</name>
        <dbReference type="ChEBI" id="CHEBI:18420"/>
    </cofactor>
</comment>
<evidence type="ECO:0000256" key="21">
    <source>
        <dbReference type="SAM" id="Phobius"/>
    </source>
</evidence>
<comment type="function">
    <text evidence="19">UDP-N-acetylglucosamine--dolichyl-phosphate N-acetylglucosaminephosphotransferase that operates in the biosynthetic pathway of dolichol-linked oligosaccharides, the glycan precursors employed in protein asparagine (N)-glycosylation. The assembly of dolichol-linked oligosaccharides begins on the cytosolic side of the endoplasmic reticulum membrane and finishes in its lumen. The sequential addition of sugars to dolichol pyrophosphate produces dolichol-linked oligosaccharides containing fourteen sugars, including two GlcNAcs, nine mannoses and three glucoses. Once assembled, the oligosaccharide is transferred from the lipid to nascent proteins by oligosaccharyltransferases. Catalyzes the initial step of dolichol-linked oligosaccharide biosynthesis, transfering GlcNAc-1-P from cytosolic UDP-GlcNAc onto the carrier lipid dolichyl phosphate (P-dolichol), yielding GlcNAc-P-P-dolichol embedded in the cytoplasmic leaflet of the endoplasmic reticulum membrane.</text>
</comment>
<evidence type="ECO:0000256" key="5">
    <source>
        <dbReference type="ARBA" id="ARBA00011738"/>
    </source>
</evidence>
<evidence type="ECO:0000256" key="12">
    <source>
        <dbReference type="ARBA" id="ARBA00022824"/>
    </source>
</evidence>
<evidence type="ECO:0000256" key="8">
    <source>
        <dbReference type="ARBA" id="ARBA00022676"/>
    </source>
</evidence>
<accession>A0ABY6K1Z5</accession>
<sequence>MFLILTLSILFSIVAYYLTLRLLPNFTKIFIDAGLSGVDQCKPNPQPIPEATGVISSSICLITLFLFIPVPFLHHFSQEPQNFPNHELASLTSALLSICCMMLLGLADDVLNLRWRHKLVLPTVSALPLLVVYYVTYNNTTVIVPWPLRPILGHGISLGPLYYVYMGMMVVFCTNAINIYAGINGLEVGQSLVIAASILLFNLIELSGGCWQAHLFSFYILAPFLATSLALFHYNRYPARMFVGDTFCYFAGMTFSVVGILGHFSKTMMLFFLPQIFNFVFSLPQLFHLVPCPRHRLPRYSKEKDTVDMSLSIFKKQELSELGSLILRIFRTVGLVHVKEFSKDGEAYIECSNFTLIVLILKLFGPMHERTLTYSLILLQIASSCLAFFIRYGLVRIFYEV</sequence>
<proteinExistence type="inferred from homology"/>
<keyword evidence="13" id="KW-0460">Magnesium</keyword>
<keyword evidence="10 21" id="KW-0812">Transmembrane</keyword>
<evidence type="ECO:0000256" key="2">
    <source>
        <dbReference type="ARBA" id="ARBA00004477"/>
    </source>
</evidence>
<dbReference type="Pfam" id="PF00953">
    <property type="entry name" value="Glycos_transf_4"/>
    <property type="match status" value="1"/>
</dbReference>
<evidence type="ECO:0000256" key="1">
    <source>
        <dbReference type="ARBA" id="ARBA00001946"/>
    </source>
</evidence>
<feature type="transmembrane region" description="Helical" evidence="21">
    <location>
        <begin position="216"/>
        <end position="234"/>
    </location>
</feature>
<keyword evidence="15 21" id="KW-0472">Membrane</keyword>
<dbReference type="EMBL" id="CP092864">
    <property type="protein sequence ID" value="UYV62906.1"/>
    <property type="molecule type" value="Genomic_DNA"/>
</dbReference>
<evidence type="ECO:0000256" key="15">
    <source>
        <dbReference type="ARBA" id="ARBA00023136"/>
    </source>
</evidence>
<evidence type="ECO:0000256" key="3">
    <source>
        <dbReference type="ARBA" id="ARBA00004922"/>
    </source>
</evidence>
<evidence type="ECO:0000256" key="19">
    <source>
        <dbReference type="ARBA" id="ARBA00044717"/>
    </source>
</evidence>
<evidence type="ECO:0000256" key="9">
    <source>
        <dbReference type="ARBA" id="ARBA00022679"/>
    </source>
</evidence>
<comment type="pathway">
    <text evidence="3">Protein modification; protein glycosylation.</text>
</comment>
<dbReference type="EC" id="2.7.8.15" evidence="6"/>
<feature type="transmembrane region" description="Helical" evidence="21">
    <location>
        <begin position="371"/>
        <end position="394"/>
    </location>
</feature>
<feature type="transmembrane region" description="Helical" evidence="21">
    <location>
        <begin position="162"/>
        <end position="181"/>
    </location>
</feature>
<feature type="transmembrane region" description="Helical" evidence="21">
    <location>
        <begin position="119"/>
        <end position="137"/>
    </location>
</feature>
<dbReference type="CDD" id="cd06855">
    <property type="entry name" value="GT_GPT_euk"/>
    <property type="match status" value="1"/>
</dbReference>
<evidence type="ECO:0000256" key="13">
    <source>
        <dbReference type="ARBA" id="ARBA00022842"/>
    </source>
</evidence>
<comment type="subunit">
    <text evidence="5">Homodimer.</text>
</comment>
<feature type="transmembrane region" description="Helical" evidence="21">
    <location>
        <begin position="188"/>
        <end position="204"/>
    </location>
</feature>
<evidence type="ECO:0000256" key="11">
    <source>
        <dbReference type="ARBA" id="ARBA00022723"/>
    </source>
</evidence>
<dbReference type="InterPro" id="IPR000715">
    <property type="entry name" value="Glycosyl_transferase_4"/>
</dbReference>
<evidence type="ECO:0000256" key="17">
    <source>
        <dbReference type="ARBA" id="ARBA00029567"/>
    </source>
</evidence>
<evidence type="ECO:0000313" key="23">
    <source>
        <dbReference type="EMBL" id="UYV62906.1"/>
    </source>
</evidence>
<evidence type="ECO:0000256" key="7">
    <source>
        <dbReference type="ARBA" id="ARBA00017659"/>
    </source>
</evidence>
<evidence type="ECO:0000256" key="4">
    <source>
        <dbReference type="ARBA" id="ARBA00009317"/>
    </source>
</evidence>
<keyword evidence="14 21" id="KW-1133">Transmembrane helix</keyword>
<comment type="similarity">
    <text evidence="4">Belongs to the glycosyltransferase 4 family.</text>
</comment>
<feature type="transmembrane region" description="Helical" evidence="21">
    <location>
        <begin position="54"/>
        <end position="76"/>
    </location>
</feature>
<dbReference type="InterPro" id="IPR048439">
    <property type="entry name" value="DPAGT1_ins"/>
</dbReference>
<evidence type="ECO:0000256" key="16">
    <source>
        <dbReference type="ARBA" id="ARBA00023180"/>
    </source>
</evidence>
<comment type="subcellular location">
    <subcellularLocation>
        <location evidence="2">Endoplasmic reticulum membrane</location>
        <topology evidence="2">Multi-pass membrane protein</topology>
    </subcellularLocation>
</comment>
<feature type="transmembrane region" description="Helical" evidence="21">
    <location>
        <begin position="6"/>
        <end position="23"/>
    </location>
</feature>
<keyword evidence="11" id="KW-0479">Metal-binding</keyword>